<keyword evidence="8" id="KW-0276">Fatty acid metabolism</keyword>
<dbReference type="SMART" id="SM00823">
    <property type="entry name" value="PKS_PP"/>
    <property type="match status" value="1"/>
</dbReference>
<dbReference type="FunFam" id="1.10.1200.10:FF:000013">
    <property type="entry name" value="Fatty acid synthase"/>
    <property type="match status" value="1"/>
</dbReference>
<evidence type="ECO:0000256" key="11">
    <source>
        <dbReference type="ARBA" id="ARBA00023098"/>
    </source>
</evidence>
<evidence type="ECO:0000256" key="1">
    <source>
        <dbReference type="ARBA" id="ARBA00012480"/>
    </source>
</evidence>
<proteinExistence type="predicted"/>
<gene>
    <name evidence="16" type="ORF">JXQ802_LOCUS55912</name>
</gene>
<sequence>MERICEQRQKDDLSALAIQWGAIGDVGMVIENLGSNDTVIGGTLPQRMTSCLETIDYFLQQSTNIPIVSSYILAEKLQKTSGSSTISISLIETIANILGISDASTMSLDSTLADLGLDSLGSVEIKQLLEQKYSISLANSKEIQQLTIKRLKEIDSNSSVSTTTTTTTTTTTINNTETKKTSSISLFDLNQLLPKDLIVLLNETVKSNKYQHLFLIHPIEGHVEMLRELSQRLPITVFGIQSTNDVPNTSIEDIAAYYIKKIVEIQPTGPYLIGGYSFGACIAVEIALQLPSIAQLLLLDGSHSYVATHTKQYRTKFNEPKHAEAAVLYAFLQQFIPNLDQKKILSDLANLPSYDARLLFAAEILNKIINIG</sequence>
<keyword evidence="6" id="KW-0597">Phosphoprotein</keyword>
<dbReference type="InterPro" id="IPR029058">
    <property type="entry name" value="AB_hydrolase_fold"/>
</dbReference>
<comment type="catalytic activity">
    <reaction evidence="14">
        <text>acetyl-CoA + n malonyl-CoA + 2n NADPH + 2n H(+) = a long-chain fatty acid + (n+1) CoA + n CO2 + 2n NADP(+).</text>
        <dbReference type="EC" id="2.3.1.85"/>
    </reaction>
</comment>
<keyword evidence="4" id="KW-0596">Phosphopantetheine</keyword>
<dbReference type="InterPro" id="IPR009081">
    <property type="entry name" value="PP-bd_ACP"/>
</dbReference>
<evidence type="ECO:0000256" key="5">
    <source>
        <dbReference type="ARBA" id="ARBA00022516"/>
    </source>
</evidence>
<evidence type="ECO:0000256" key="12">
    <source>
        <dbReference type="ARBA" id="ARBA00023160"/>
    </source>
</evidence>
<dbReference type="SUPFAM" id="SSF53474">
    <property type="entry name" value="alpha/beta-Hydrolases"/>
    <property type="match status" value="1"/>
</dbReference>
<dbReference type="AlphaFoldDB" id="A0A816F9X8"/>
<protein>
    <recommendedName>
        <fullName evidence="3">Fatty acid synthase</fullName>
        <ecNumber evidence="2">2.3.1.85</ecNumber>
        <ecNumber evidence="1">3.1.2.14</ecNumber>
    </recommendedName>
</protein>
<dbReference type="SUPFAM" id="SSF47336">
    <property type="entry name" value="ACP-like"/>
    <property type="match status" value="1"/>
</dbReference>
<evidence type="ECO:0000256" key="4">
    <source>
        <dbReference type="ARBA" id="ARBA00022450"/>
    </source>
</evidence>
<dbReference type="Gene3D" id="3.40.50.720">
    <property type="entry name" value="NAD(P)-binding Rossmann-like Domain"/>
    <property type="match status" value="1"/>
</dbReference>
<keyword evidence="12" id="KW-0275">Fatty acid biosynthesis</keyword>
<dbReference type="EMBL" id="CAJNOL010012487">
    <property type="protein sequence ID" value="CAF1660033.1"/>
    <property type="molecule type" value="Genomic_DNA"/>
</dbReference>
<evidence type="ECO:0000313" key="17">
    <source>
        <dbReference type="Proteomes" id="UP000663870"/>
    </source>
</evidence>
<evidence type="ECO:0000256" key="10">
    <source>
        <dbReference type="ARBA" id="ARBA00023002"/>
    </source>
</evidence>
<dbReference type="PANTHER" id="PTHR43775">
    <property type="entry name" value="FATTY ACID SYNTHASE"/>
    <property type="match status" value="1"/>
</dbReference>
<dbReference type="GO" id="GO:0016297">
    <property type="term" value="F:fatty acyl-[ACP] hydrolase activity"/>
    <property type="evidence" value="ECO:0007669"/>
    <property type="project" value="UniProtKB-EC"/>
</dbReference>
<dbReference type="Pfam" id="PF00550">
    <property type="entry name" value="PP-binding"/>
    <property type="match status" value="1"/>
</dbReference>
<keyword evidence="17" id="KW-1185">Reference proteome</keyword>
<dbReference type="InterPro" id="IPR020806">
    <property type="entry name" value="PKS_PP-bd"/>
</dbReference>
<evidence type="ECO:0000256" key="6">
    <source>
        <dbReference type="ARBA" id="ARBA00022553"/>
    </source>
</evidence>
<organism evidence="16 17">
    <name type="scientific">Rotaria sordida</name>
    <dbReference type="NCBI Taxonomy" id="392033"/>
    <lineage>
        <taxon>Eukaryota</taxon>
        <taxon>Metazoa</taxon>
        <taxon>Spiralia</taxon>
        <taxon>Gnathifera</taxon>
        <taxon>Rotifera</taxon>
        <taxon>Eurotatoria</taxon>
        <taxon>Bdelloidea</taxon>
        <taxon>Philodinida</taxon>
        <taxon>Philodinidae</taxon>
        <taxon>Rotaria</taxon>
    </lineage>
</organism>
<evidence type="ECO:0000256" key="2">
    <source>
        <dbReference type="ARBA" id="ARBA00012873"/>
    </source>
</evidence>
<dbReference type="InterPro" id="IPR001031">
    <property type="entry name" value="Thioesterase"/>
</dbReference>
<keyword evidence="10" id="KW-0560">Oxidoreductase</keyword>
<feature type="domain" description="Carrier" evidence="15">
    <location>
        <begin position="84"/>
        <end position="159"/>
    </location>
</feature>
<dbReference type="GO" id="GO:0006633">
    <property type="term" value="P:fatty acid biosynthetic process"/>
    <property type="evidence" value="ECO:0007669"/>
    <property type="project" value="UniProtKB-KW"/>
</dbReference>
<dbReference type="EC" id="3.1.2.14" evidence="1"/>
<comment type="caution">
    <text evidence="16">The sequence shown here is derived from an EMBL/GenBank/DDBJ whole genome shotgun (WGS) entry which is preliminary data.</text>
</comment>
<dbReference type="GO" id="GO:0016491">
    <property type="term" value="F:oxidoreductase activity"/>
    <property type="evidence" value="ECO:0007669"/>
    <property type="project" value="UniProtKB-KW"/>
</dbReference>
<keyword evidence="5" id="KW-0444">Lipid biosynthesis</keyword>
<dbReference type="PROSITE" id="PS50075">
    <property type="entry name" value="CARRIER"/>
    <property type="match status" value="1"/>
</dbReference>
<evidence type="ECO:0000256" key="13">
    <source>
        <dbReference type="ARBA" id="ARBA00023268"/>
    </source>
</evidence>
<evidence type="ECO:0000259" key="15">
    <source>
        <dbReference type="PROSITE" id="PS50075"/>
    </source>
</evidence>
<evidence type="ECO:0000256" key="9">
    <source>
        <dbReference type="ARBA" id="ARBA00022857"/>
    </source>
</evidence>
<name>A0A816F9X8_9BILA</name>
<dbReference type="InterPro" id="IPR050091">
    <property type="entry name" value="PKS_NRPS_Biosynth_Enz"/>
</dbReference>
<keyword evidence="13" id="KW-0511">Multifunctional enzyme</keyword>
<dbReference type="Gene3D" id="3.40.50.1820">
    <property type="entry name" value="alpha/beta hydrolase"/>
    <property type="match status" value="1"/>
</dbReference>
<dbReference type="PANTHER" id="PTHR43775:SF7">
    <property type="entry name" value="FATTY ACID SYNTHASE"/>
    <property type="match status" value="1"/>
</dbReference>
<dbReference type="Gene3D" id="1.10.1200.10">
    <property type="entry name" value="ACP-like"/>
    <property type="match status" value="1"/>
</dbReference>
<evidence type="ECO:0000256" key="3">
    <source>
        <dbReference type="ARBA" id="ARBA00018769"/>
    </source>
</evidence>
<evidence type="ECO:0000256" key="8">
    <source>
        <dbReference type="ARBA" id="ARBA00022832"/>
    </source>
</evidence>
<accession>A0A816F9X8</accession>
<dbReference type="GO" id="GO:0031177">
    <property type="term" value="F:phosphopantetheine binding"/>
    <property type="evidence" value="ECO:0007669"/>
    <property type="project" value="InterPro"/>
</dbReference>
<dbReference type="EC" id="2.3.1.85" evidence="2"/>
<dbReference type="Pfam" id="PF00975">
    <property type="entry name" value="Thioesterase"/>
    <property type="match status" value="1"/>
</dbReference>
<keyword evidence="7" id="KW-0808">Transferase</keyword>
<evidence type="ECO:0000256" key="7">
    <source>
        <dbReference type="ARBA" id="ARBA00022679"/>
    </source>
</evidence>
<evidence type="ECO:0000256" key="14">
    <source>
        <dbReference type="ARBA" id="ARBA00044883"/>
    </source>
</evidence>
<reference evidence="16" key="1">
    <citation type="submission" date="2021-02" db="EMBL/GenBank/DDBJ databases">
        <authorList>
            <person name="Nowell W R."/>
        </authorList>
    </citation>
    <scope>NUCLEOTIDE SEQUENCE</scope>
</reference>
<dbReference type="Proteomes" id="UP000663870">
    <property type="component" value="Unassembled WGS sequence"/>
</dbReference>
<dbReference type="GO" id="GO:0004312">
    <property type="term" value="F:fatty acid synthase activity"/>
    <property type="evidence" value="ECO:0007669"/>
    <property type="project" value="UniProtKB-EC"/>
</dbReference>
<keyword evidence="9" id="KW-0521">NADP</keyword>
<feature type="non-terminal residue" evidence="16">
    <location>
        <position position="1"/>
    </location>
</feature>
<keyword evidence="11" id="KW-0443">Lipid metabolism</keyword>
<dbReference type="InterPro" id="IPR036736">
    <property type="entry name" value="ACP-like_sf"/>
</dbReference>
<evidence type="ECO:0000313" key="16">
    <source>
        <dbReference type="EMBL" id="CAF1660033.1"/>
    </source>
</evidence>